<sequence length="139" mass="16822">MDIRKDRFMRNFTLFILCIIFIACERSSLKRAENVLNFPLNNSVCFLQKYDYWNEFNGNGFRIEVYNILDMNYIRNMSEKSHLKSFNCNKKNDELRNSEYSKFINNGAGFYKTIWKDDNIETVVIDTLNKKFLFYYCFL</sequence>
<dbReference type="PROSITE" id="PS51257">
    <property type="entry name" value="PROKAR_LIPOPROTEIN"/>
    <property type="match status" value="1"/>
</dbReference>
<dbReference type="Proteomes" id="UP000278983">
    <property type="component" value="Unassembled WGS sequence"/>
</dbReference>
<accession>A0A3S0WKG1</accession>
<evidence type="ECO:0008006" key="3">
    <source>
        <dbReference type="Google" id="ProtNLM"/>
    </source>
</evidence>
<gene>
    <name evidence="1" type="ORF">EHV08_06670</name>
</gene>
<keyword evidence="2" id="KW-1185">Reference proteome</keyword>
<evidence type="ECO:0000313" key="1">
    <source>
        <dbReference type="EMBL" id="RUL59471.1"/>
    </source>
</evidence>
<protein>
    <recommendedName>
        <fullName evidence="3">Lipoprotein</fullName>
    </recommendedName>
</protein>
<evidence type="ECO:0000313" key="2">
    <source>
        <dbReference type="Proteomes" id="UP000278983"/>
    </source>
</evidence>
<name>A0A3S0WKG1_9BACT</name>
<dbReference type="AlphaFoldDB" id="A0A3S0WKG1"/>
<proteinExistence type="predicted"/>
<organism evidence="1 2">
    <name type="scientific">Prevotella koreensis</name>
    <dbReference type="NCBI Taxonomy" id="2490854"/>
    <lineage>
        <taxon>Bacteria</taxon>
        <taxon>Pseudomonadati</taxon>
        <taxon>Bacteroidota</taxon>
        <taxon>Bacteroidia</taxon>
        <taxon>Bacteroidales</taxon>
        <taxon>Prevotellaceae</taxon>
        <taxon>Prevotella</taxon>
    </lineage>
</organism>
<comment type="caution">
    <text evidence="1">The sequence shown here is derived from an EMBL/GenBank/DDBJ whole genome shotgun (WGS) entry which is preliminary data.</text>
</comment>
<reference evidence="1 2" key="1">
    <citation type="submission" date="2018-12" db="EMBL/GenBank/DDBJ databases">
        <title>Genome sequencing of Prevotella sp. KCOM 3155 (= JS262).</title>
        <authorList>
            <person name="Kook J.-K."/>
            <person name="Park S.-N."/>
            <person name="Lim Y.K."/>
        </authorList>
    </citation>
    <scope>NUCLEOTIDE SEQUENCE [LARGE SCALE GENOMIC DNA]</scope>
    <source>
        <strain evidence="1 2">KCOM 3155</strain>
    </source>
</reference>
<dbReference type="EMBL" id="RYYU01000001">
    <property type="protein sequence ID" value="RUL59471.1"/>
    <property type="molecule type" value="Genomic_DNA"/>
</dbReference>